<feature type="region of interest" description="Disordered" evidence="1">
    <location>
        <begin position="45"/>
        <end position="65"/>
    </location>
</feature>
<evidence type="ECO:0000256" key="1">
    <source>
        <dbReference type="SAM" id="MobiDB-lite"/>
    </source>
</evidence>
<sequence>MPSDSISPTPSLYPLSSPSTPPPTDPISHHIHLLTHSTHLASPTTCTSLTIQPPTPPECNSSAQAGTCIPQRTPASCIVCSTLRTQDNRCTSRYSEEDLHTAPALHTRRGETSVHGRVG</sequence>
<feature type="region of interest" description="Disordered" evidence="1">
    <location>
        <begin position="93"/>
        <end position="119"/>
    </location>
</feature>
<feature type="compositionally biased region" description="Basic and acidic residues" evidence="1">
    <location>
        <begin position="108"/>
        <end position="119"/>
    </location>
</feature>
<dbReference type="GeneID" id="54347161"/>
<reference evidence="2" key="1">
    <citation type="journal article" date="2020" name="Stud. Mycol.">
        <title>101 Dothideomycetes genomes: a test case for predicting lifestyles and emergence of pathogens.</title>
        <authorList>
            <person name="Haridas S."/>
            <person name="Albert R."/>
            <person name="Binder M."/>
            <person name="Bloem J."/>
            <person name="Labutti K."/>
            <person name="Salamov A."/>
            <person name="Andreopoulos B."/>
            <person name="Baker S."/>
            <person name="Barry K."/>
            <person name="Bills G."/>
            <person name="Bluhm B."/>
            <person name="Cannon C."/>
            <person name="Castanera R."/>
            <person name="Culley D."/>
            <person name="Daum C."/>
            <person name="Ezra D."/>
            <person name="Gonzalez J."/>
            <person name="Henrissat B."/>
            <person name="Kuo A."/>
            <person name="Liang C."/>
            <person name="Lipzen A."/>
            <person name="Lutzoni F."/>
            <person name="Magnuson J."/>
            <person name="Mondo S."/>
            <person name="Nolan M."/>
            <person name="Ohm R."/>
            <person name="Pangilinan J."/>
            <person name="Park H.-J."/>
            <person name="Ramirez L."/>
            <person name="Alfaro M."/>
            <person name="Sun H."/>
            <person name="Tritt A."/>
            <person name="Yoshinaga Y."/>
            <person name="Zwiers L.-H."/>
            <person name="Turgeon B."/>
            <person name="Goodwin S."/>
            <person name="Spatafora J."/>
            <person name="Crous P."/>
            <person name="Grigoriev I."/>
        </authorList>
    </citation>
    <scope>NUCLEOTIDE SEQUENCE</scope>
    <source>
        <strain evidence="2">CBS 183.55</strain>
    </source>
</reference>
<organism evidence="2 3">
    <name type="scientific">Didymella exigua CBS 183.55</name>
    <dbReference type="NCBI Taxonomy" id="1150837"/>
    <lineage>
        <taxon>Eukaryota</taxon>
        <taxon>Fungi</taxon>
        <taxon>Dikarya</taxon>
        <taxon>Ascomycota</taxon>
        <taxon>Pezizomycotina</taxon>
        <taxon>Dothideomycetes</taxon>
        <taxon>Pleosporomycetidae</taxon>
        <taxon>Pleosporales</taxon>
        <taxon>Pleosporineae</taxon>
        <taxon>Didymellaceae</taxon>
        <taxon>Didymella</taxon>
    </lineage>
</organism>
<dbReference type="RefSeq" id="XP_033451558.1">
    <property type="nucleotide sequence ID" value="XM_033589514.1"/>
</dbReference>
<feature type="region of interest" description="Disordered" evidence="1">
    <location>
        <begin position="1"/>
        <end position="29"/>
    </location>
</feature>
<dbReference type="AlphaFoldDB" id="A0A6A5RVC6"/>
<keyword evidence="3" id="KW-1185">Reference proteome</keyword>
<dbReference type="Proteomes" id="UP000800082">
    <property type="component" value="Unassembled WGS sequence"/>
</dbReference>
<evidence type="ECO:0000313" key="3">
    <source>
        <dbReference type="Proteomes" id="UP000800082"/>
    </source>
</evidence>
<gene>
    <name evidence="2" type="ORF">M421DRAFT_344297</name>
</gene>
<accession>A0A6A5RVC6</accession>
<feature type="compositionally biased region" description="Low complexity" evidence="1">
    <location>
        <begin position="1"/>
        <end position="18"/>
    </location>
</feature>
<name>A0A6A5RVC6_9PLEO</name>
<protein>
    <submittedName>
        <fullName evidence="2">Uncharacterized protein</fullName>
    </submittedName>
</protein>
<dbReference type="EMBL" id="ML978961">
    <property type="protein sequence ID" value="KAF1931310.1"/>
    <property type="molecule type" value="Genomic_DNA"/>
</dbReference>
<evidence type="ECO:0000313" key="2">
    <source>
        <dbReference type="EMBL" id="KAF1931310.1"/>
    </source>
</evidence>
<proteinExistence type="predicted"/>